<dbReference type="Gene3D" id="3.40.50.150">
    <property type="entry name" value="Vaccinia Virus protein VP39"/>
    <property type="match status" value="1"/>
</dbReference>
<sequence>MANSLSPQCHSNDYQNKFDVSKYLASYYSEVTPNYVFYIRGLVRVLKEKCGSLHRTGGKALEFGGGPSLWPSFLLSQYVDSIQFCDYTEANLQAVQAWLDHSSNAHDWTTFFHYLLKENQTSESELSNWENRLRTVLSNCSLSRCDANDPKCPILSGPAAEYDIIVTCECLDVACQTRDAYKEAVKRLVRLLKPGGLLVLIAATNCSFYMVGSERFTGLPLNEQIIREALQEAEVHPHQINIESEKIGEGEDPFADYSGGMIVSAIKSN</sequence>
<gene>
    <name evidence="5" type="ORF">JYZ213_LOCUS10900</name>
    <name evidence="6" type="ORF">OXD698_LOCUS10164</name>
</gene>
<dbReference type="NCBIfam" id="NF041360">
    <property type="entry name" value="GntF_guanitoxin"/>
    <property type="match status" value="1"/>
</dbReference>
<dbReference type="GO" id="GO:0005829">
    <property type="term" value="C:cytosol"/>
    <property type="evidence" value="ECO:0007669"/>
    <property type="project" value="TreeGrafter"/>
</dbReference>
<comment type="similarity">
    <text evidence="1">Belongs to the class I-like SAM-binding methyltransferase superfamily. NNMT/PNMT/TEMT family.</text>
</comment>
<dbReference type="InterPro" id="IPR053384">
    <property type="entry name" value="SAM-dep_methyltransferase"/>
</dbReference>
<keyword evidence="3" id="KW-0808">Transferase</keyword>
<proteinExistence type="inferred from homology"/>
<dbReference type="Proteomes" id="UP000663844">
    <property type="component" value="Unassembled WGS sequence"/>
</dbReference>
<evidence type="ECO:0000256" key="3">
    <source>
        <dbReference type="ARBA" id="ARBA00022679"/>
    </source>
</evidence>
<dbReference type="Pfam" id="PF01234">
    <property type="entry name" value="NNMT_PNMT_TEMT"/>
    <property type="match status" value="1"/>
</dbReference>
<dbReference type="PANTHER" id="PTHR10867">
    <property type="entry name" value="NNMT/PNMT/TEMT FAMILY MEMBER"/>
    <property type="match status" value="1"/>
</dbReference>
<protein>
    <recommendedName>
        <fullName evidence="8">Nicotinamide N-methyltransferase-like</fullName>
    </recommendedName>
</protein>
<evidence type="ECO:0000256" key="4">
    <source>
        <dbReference type="ARBA" id="ARBA00022691"/>
    </source>
</evidence>
<keyword evidence="4" id="KW-0949">S-adenosyl-L-methionine</keyword>
<comment type="caution">
    <text evidence="5">The sequence shown here is derived from an EMBL/GenBank/DDBJ whole genome shotgun (WGS) entry which is preliminary data.</text>
</comment>
<reference evidence="5" key="1">
    <citation type="submission" date="2021-02" db="EMBL/GenBank/DDBJ databases">
        <authorList>
            <person name="Nowell W R."/>
        </authorList>
    </citation>
    <scope>NUCLEOTIDE SEQUENCE</scope>
</reference>
<dbReference type="AlphaFoldDB" id="A0A814A031"/>
<evidence type="ECO:0000256" key="1">
    <source>
        <dbReference type="ARBA" id="ARBA00007996"/>
    </source>
</evidence>
<accession>A0A814A031</accession>
<dbReference type="PROSITE" id="PS51681">
    <property type="entry name" value="SAM_MT_NNMT_PNMT_TEMT"/>
    <property type="match status" value="1"/>
</dbReference>
<dbReference type="InterPro" id="IPR000940">
    <property type="entry name" value="NNMT_TEMT_trans"/>
</dbReference>
<keyword evidence="2" id="KW-0489">Methyltransferase</keyword>
<dbReference type="Proteomes" id="UP000663845">
    <property type="component" value="Unassembled WGS sequence"/>
</dbReference>
<dbReference type="EMBL" id="CAJNOG010000081">
    <property type="protein sequence ID" value="CAF0907654.1"/>
    <property type="molecule type" value="Genomic_DNA"/>
</dbReference>
<evidence type="ECO:0000313" key="6">
    <source>
        <dbReference type="EMBL" id="CAF3669735.1"/>
    </source>
</evidence>
<organism evidence="5 7">
    <name type="scientific">Adineta steineri</name>
    <dbReference type="NCBI Taxonomy" id="433720"/>
    <lineage>
        <taxon>Eukaryota</taxon>
        <taxon>Metazoa</taxon>
        <taxon>Spiralia</taxon>
        <taxon>Gnathifera</taxon>
        <taxon>Rotifera</taxon>
        <taxon>Eurotatoria</taxon>
        <taxon>Bdelloidea</taxon>
        <taxon>Adinetida</taxon>
        <taxon>Adinetidae</taxon>
        <taxon>Adineta</taxon>
    </lineage>
</organism>
<evidence type="ECO:0000313" key="5">
    <source>
        <dbReference type="EMBL" id="CAF0907654.1"/>
    </source>
</evidence>
<dbReference type="SUPFAM" id="SSF53335">
    <property type="entry name" value="S-adenosyl-L-methionine-dependent methyltransferases"/>
    <property type="match status" value="1"/>
</dbReference>
<dbReference type="GO" id="GO:0008170">
    <property type="term" value="F:N-methyltransferase activity"/>
    <property type="evidence" value="ECO:0007669"/>
    <property type="project" value="TreeGrafter"/>
</dbReference>
<dbReference type="EMBL" id="CAJOAZ010000532">
    <property type="protein sequence ID" value="CAF3669735.1"/>
    <property type="molecule type" value="Genomic_DNA"/>
</dbReference>
<name>A0A814A031_9BILA</name>
<evidence type="ECO:0000313" key="7">
    <source>
        <dbReference type="Proteomes" id="UP000663845"/>
    </source>
</evidence>
<dbReference type="GO" id="GO:0032259">
    <property type="term" value="P:methylation"/>
    <property type="evidence" value="ECO:0007669"/>
    <property type="project" value="UniProtKB-KW"/>
</dbReference>
<dbReference type="InterPro" id="IPR029063">
    <property type="entry name" value="SAM-dependent_MTases_sf"/>
</dbReference>
<evidence type="ECO:0008006" key="8">
    <source>
        <dbReference type="Google" id="ProtNLM"/>
    </source>
</evidence>
<evidence type="ECO:0000256" key="2">
    <source>
        <dbReference type="ARBA" id="ARBA00022603"/>
    </source>
</evidence>
<dbReference type="PANTHER" id="PTHR10867:SF17">
    <property type="entry name" value="NICOTINAMIDE N-METHYLTRANSFERASE"/>
    <property type="match status" value="1"/>
</dbReference>